<dbReference type="AlphaFoldDB" id="A0A7S0NUP5"/>
<protein>
    <submittedName>
        <fullName evidence="1">Uncharacterized protein</fullName>
    </submittedName>
</protein>
<name>A0A7S0NUP5_9EUKA</name>
<sequence>MPHRSCTIPFEKFSPRPTRLGTGAEVLLPLIWINTWNHAFGEANNNPQMDMVHYLPSVCTTCPTVDPTVAAELHRPSPSDRVLSKARAYQVCVGCRAEVCVLRPRLPLVAPRTRRVACAVSRAPHSCARRSPERPLLPP</sequence>
<reference evidence="1" key="1">
    <citation type="submission" date="2021-01" db="EMBL/GenBank/DDBJ databases">
        <authorList>
            <person name="Corre E."/>
            <person name="Pelletier E."/>
            <person name="Niang G."/>
            <person name="Scheremetjew M."/>
            <person name="Finn R."/>
            <person name="Kale V."/>
            <person name="Holt S."/>
            <person name="Cochrane G."/>
            <person name="Meng A."/>
            <person name="Brown T."/>
            <person name="Cohen L."/>
        </authorList>
    </citation>
    <scope>NUCLEOTIDE SEQUENCE</scope>
    <source>
        <strain evidence="1">RCC1130</strain>
    </source>
</reference>
<evidence type="ECO:0000313" key="1">
    <source>
        <dbReference type="EMBL" id="CAD8534308.1"/>
    </source>
</evidence>
<gene>
    <name evidence="1" type="ORF">CLEP1334_LOCUS9563</name>
</gene>
<accession>A0A7S0NUP5</accession>
<organism evidence="1">
    <name type="scientific">Calcidiscus leptoporus</name>
    <dbReference type="NCBI Taxonomy" id="127549"/>
    <lineage>
        <taxon>Eukaryota</taxon>
        <taxon>Haptista</taxon>
        <taxon>Haptophyta</taxon>
        <taxon>Prymnesiophyceae</taxon>
        <taxon>Coccolithales</taxon>
        <taxon>Calcidiscaceae</taxon>
        <taxon>Calcidiscus</taxon>
    </lineage>
</organism>
<dbReference type="EMBL" id="HBER01018955">
    <property type="protein sequence ID" value="CAD8534308.1"/>
    <property type="molecule type" value="Transcribed_RNA"/>
</dbReference>
<proteinExistence type="predicted"/>